<dbReference type="GO" id="GO:0005524">
    <property type="term" value="F:ATP binding"/>
    <property type="evidence" value="ECO:0007669"/>
    <property type="project" value="UniProtKB-KW"/>
</dbReference>
<keyword evidence="8" id="KW-1185">Reference proteome</keyword>
<feature type="compositionally biased region" description="Polar residues" evidence="5">
    <location>
        <begin position="101"/>
        <end position="118"/>
    </location>
</feature>
<dbReference type="InterPro" id="IPR011009">
    <property type="entry name" value="Kinase-like_dom_sf"/>
</dbReference>
<evidence type="ECO:0000313" key="7">
    <source>
        <dbReference type="EMBL" id="KAJ8656540.1"/>
    </source>
</evidence>
<dbReference type="SUPFAM" id="SSF56112">
    <property type="entry name" value="Protein kinase-like (PK-like)"/>
    <property type="match status" value="1"/>
</dbReference>
<proteinExistence type="inferred from homology"/>
<comment type="caution">
    <text evidence="7">The sequence shown here is derived from an EMBL/GenBank/DDBJ whole genome shotgun (WGS) entry which is preliminary data.</text>
</comment>
<feature type="compositionally biased region" description="Low complexity" evidence="5">
    <location>
        <begin position="88"/>
        <end position="100"/>
    </location>
</feature>
<reference evidence="7 8" key="1">
    <citation type="submission" date="2023-03" db="EMBL/GenBank/DDBJ databases">
        <title>Genome sequence of Lichtheimia ornata CBS 291.66.</title>
        <authorList>
            <person name="Mohabir J.T."/>
            <person name="Shea T.P."/>
            <person name="Kurbessoian T."/>
            <person name="Berby B."/>
            <person name="Fontaine J."/>
            <person name="Livny J."/>
            <person name="Gnirke A."/>
            <person name="Stajich J.E."/>
            <person name="Cuomo C.A."/>
        </authorList>
    </citation>
    <scope>NUCLEOTIDE SEQUENCE [LARGE SCALE GENOMIC DNA]</scope>
    <source>
        <strain evidence="7">CBS 291.66</strain>
    </source>
</reference>
<dbReference type="GO" id="GO:0006744">
    <property type="term" value="P:ubiquinone biosynthetic process"/>
    <property type="evidence" value="ECO:0007669"/>
    <property type="project" value="TreeGrafter"/>
</dbReference>
<accession>A0AAD7XW05</accession>
<dbReference type="AlphaFoldDB" id="A0AAD7XW05"/>
<dbReference type="InterPro" id="IPR051409">
    <property type="entry name" value="Atypical_kinase_ADCK"/>
</dbReference>
<name>A0AAD7XW05_9FUNG</name>
<dbReference type="InterPro" id="IPR004147">
    <property type="entry name" value="ABC1_dom"/>
</dbReference>
<comment type="similarity">
    <text evidence="1">Belongs to the protein kinase superfamily. ADCK protein kinase family.</text>
</comment>
<keyword evidence="3" id="KW-0547">Nucleotide-binding</keyword>
<feature type="domain" description="ABC1 atypical kinase-like" evidence="6">
    <location>
        <begin position="263"/>
        <end position="507"/>
    </location>
</feature>
<keyword evidence="4" id="KW-0067">ATP-binding</keyword>
<evidence type="ECO:0000256" key="3">
    <source>
        <dbReference type="ARBA" id="ARBA00022741"/>
    </source>
</evidence>
<dbReference type="Pfam" id="PF03109">
    <property type="entry name" value="ABC1"/>
    <property type="match status" value="1"/>
</dbReference>
<evidence type="ECO:0000256" key="5">
    <source>
        <dbReference type="SAM" id="MobiDB-lite"/>
    </source>
</evidence>
<dbReference type="PANTHER" id="PTHR43851:SF3">
    <property type="entry name" value="COENZYME Q8"/>
    <property type="match status" value="1"/>
</dbReference>
<dbReference type="RefSeq" id="XP_058341453.1">
    <property type="nucleotide sequence ID" value="XM_058487875.1"/>
</dbReference>
<feature type="region of interest" description="Disordered" evidence="5">
    <location>
        <begin position="48"/>
        <end position="118"/>
    </location>
</feature>
<gene>
    <name evidence="7" type="ORF">O0I10_007863</name>
</gene>
<dbReference type="InterPro" id="IPR034646">
    <property type="entry name" value="ADCK3_dom"/>
</dbReference>
<organism evidence="7 8">
    <name type="scientific">Lichtheimia ornata</name>
    <dbReference type="NCBI Taxonomy" id="688661"/>
    <lineage>
        <taxon>Eukaryota</taxon>
        <taxon>Fungi</taxon>
        <taxon>Fungi incertae sedis</taxon>
        <taxon>Mucoromycota</taxon>
        <taxon>Mucoromycotina</taxon>
        <taxon>Mucoromycetes</taxon>
        <taxon>Mucorales</taxon>
        <taxon>Lichtheimiaceae</taxon>
        <taxon>Lichtheimia</taxon>
    </lineage>
</organism>
<dbReference type="CDD" id="cd13970">
    <property type="entry name" value="ABC1_ADCK3"/>
    <property type="match status" value="1"/>
</dbReference>
<dbReference type="GO" id="GO:0016740">
    <property type="term" value="F:transferase activity"/>
    <property type="evidence" value="ECO:0007669"/>
    <property type="project" value="UniProtKB-KW"/>
</dbReference>
<evidence type="ECO:0000256" key="1">
    <source>
        <dbReference type="ARBA" id="ARBA00009670"/>
    </source>
</evidence>
<evidence type="ECO:0000259" key="6">
    <source>
        <dbReference type="Pfam" id="PF03109"/>
    </source>
</evidence>
<keyword evidence="2" id="KW-0808">Transferase</keyword>
<sequence length="612" mass="68409">MSRNVSDLYCVATAISRVGCLFLENQREALWKHAVTSSILKPVIFPHDAPVNPPGQHAEAATASQPTTTTTTHEHDRPESLNEESLNQHQHQQQQQQQQQPIEPTVSTPNVEPTMSSASVSLGADVHTTQEPDITLKAEQLEAISNKDTYDAIIEEPLEQRKALKESRIPTTRAGRLWHYGTLAAGLGVGAMNESFKRATGLSKNAQGSAMLSDRNVDLLVNKISQMRGAALKMGQMLSIQGIQAASDKESWIPPQMEQILLKVHDSANYMPQKQMEAVMRKGLGGEWKTHFSKFDPVPIAAASIGQVHAATLASTGEDVVIKVQYPGVAQSIDSDLNNLMAILTFSNLLPRGLYLDNTVRVTRQELAWECDYLREAANTQRYGDLISGDERYKVPRVYHDMCSSNILVLERLRGRALSKAVNEDDQGLRDRLGERLLRLCLREVFSFQFMQTDPNWSNFFYNPNRNQGQLELLDFGACRPFGDDFLALYGQILKAAAHGDRDGVWHYSEKLGFVTGLETAVMREAHIDSVMVLGEPFRADAPDLFDFGVQTITGRVRDTIPVMLRHRLTPPPDETYGLHKKLSGAFLLCTKLRSRFNTKAVWQEEVERVFS</sequence>
<dbReference type="GeneID" id="83215270"/>
<dbReference type="PANTHER" id="PTHR43851">
    <property type="match status" value="1"/>
</dbReference>
<evidence type="ECO:0000313" key="8">
    <source>
        <dbReference type="Proteomes" id="UP001234581"/>
    </source>
</evidence>
<protein>
    <recommendedName>
        <fullName evidence="6">ABC1 atypical kinase-like domain-containing protein</fullName>
    </recommendedName>
</protein>
<dbReference type="EMBL" id="JARTCD010000039">
    <property type="protein sequence ID" value="KAJ8656540.1"/>
    <property type="molecule type" value="Genomic_DNA"/>
</dbReference>
<dbReference type="Proteomes" id="UP001234581">
    <property type="component" value="Unassembled WGS sequence"/>
</dbReference>
<evidence type="ECO:0000256" key="2">
    <source>
        <dbReference type="ARBA" id="ARBA00022679"/>
    </source>
</evidence>
<evidence type="ECO:0000256" key="4">
    <source>
        <dbReference type="ARBA" id="ARBA00022840"/>
    </source>
</evidence>